<keyword evidence="2" id="KW-0812">Transmembrane</keyword>
<reference evidence="5" key="1">
    <citation type="journal article" date="2019" name="Int. J. Syst. Evol. Microbiol.">
        <title>The Global Catalogue of Microorganisms (GCM) 10K type strain sequencing project: providing services to taxonomists for standard genome sequencing and annotation.</title>
        <authorList>
            <consortium name="The Broad Institute Genomics Platform"/>
            <consortium name="The Broad Institute Genome Sequencing Center for Infectious Disease"/>
            <person name="Wu L."/>
            <person name="Ma J."/>
        </authorList>
    </citation>
    <scope>NUCLEOTIDE SEQUENCE [LARGE SCALE GENOMIC DNA]</scope>
    <source>
        <strain evidence="5">CECT 8482</strain>
    </source>
</reference>
<gene>
    <name evidence="4" type="ORF">QWZ10_22530</name>
</gene>
<evidence type="ECO:0000256" key="2">
    <source>
        <dbReference type="SAM" id="Phobius"/>
    </source>
</evidence>
<keyword evidence="5" id="KW-1185">Reference proteome</keyword>
<keyword evidence="1" id="KW-1003">Cell membrane</keyword>
<keyword evidence="2" id="KW-1133">Transmembrane helix</keyword>
<keyword evidence="2" id="KW-0472">Membrane</keyword>
<sequence length="49" mass="5159">MTAAIDTRYAIGAIAIILVGIYSGIFTPTEAGAVAAVYCLLWRWSLPAS</sequence>
<comment type="subcellular location">
    <subcellularLocation>
        <location evidence="1">Cell inner membrane</location>
        <topology evidence="1">Multi-pass membrane protein</topology>
    </subcellularLocation>
</comment>
<accession>A0ABT8DDI1</accession>
<dbReference type="EMBL" id="JAUFRC010000002">
    <property type="protein sequence ID" value="MDN3713847.1"/>
    <property type="molecule type" value="Genomic_DNA"/>
</dbReference>
<feature type="domain" description="TRAP C4-dicarboxylate transport system permease DctM subunit" evidence="3">
    <location>
        <begin position="5"/>
        <end position="41"/>
    </location>
</feature>
<dbReference type="InterPro" id="IPR010656">
    <property type="entry name" value="DctM"/>
</dbReference>
<protein>
    <submittedName>
        <fullName evidence="4">TRAP transporter large permease subunit</fullName>
    </submittedName>
</protein>
<keyword evidence="1" id="KW-0813">Transport</keyword>
<name>A0ABT8DDI1_9RHOB</name>
<comment type="caution">
    <text evidence="4">The sequence shown here is derived from an EMBL/GenBank/DDBJ whole genome shotgun (WGS) entry which is preliminary data.</text>
</comment>
<evidence type="ECO:0000256" key="1">
    <source>
        <dbReference type="RuleBase" id="RU369079"/>
    </source>
</evidence>
<comment type="function">
    <text evidence="1">Part of the tripartite ATP-independent periplasmic (TRAP) transport system.</text>
</comment>
<keyword evidence="1" id="KW-0997">Cell inner membrane</keyword>
<organism evidence="4 5">
    <name type="scientific">Paracoccus cavernae</name>
    <dbReference type="NCBI Taxonomy" id="1571207"/>
    <lineage>
        <taxon>Bacteria</taxon>
        <taxon>Pseudomonadati</taxon>
        <taxon>Pseudomonadota</taxon>
        <taxon>Alphaproteobacteria</taxon>
        <taxon>Rhodobacterales</taxon>
        <taxon>Paracoccaceae</taxon>
        <taxon>Paracoccus</taxon>
    </lineage>
</organism>
<evidence type="ECO:0000259" key="3">
    <source>
        <dbReference type="Pfam" id="PF06808"/>
    </source>
</evidence>
<dbReference type="Pfam" id="PF06808">
    <property type="entry name" value="DctM"/>
    <property type="match status" value="1"/>
</dbReference>
<evidence type="ECO:0000313" key="4">
    <source>
        <dbReference type="EMBL" id="MDN3713847.1"/>
    </source>
</evidence>
<proteinExistence type="predicted"/>
<dbReference type="Proteomes" id="UP001243846">
    <property type="component" value="Unassembled WGS sequence"/>
</dbReference>
<feature type="transmembrane region" description="Helical" evidence="2">
    <location>
        <begin position="7"/>
        <end position="25"/>
    </location>
</feature>
<evidence type="ECO:0000313" key="5">
    <source>
        <dbReference type="Proteomes" id="UP001243846"/>
    </source>
</evidence>